<reference evidence="3" key="1">
    <citation type="submission" date="2016-11" db="UniProtKB">
        <authorList>
            <consortium name="WormBaseParasite"/>
        </authorList>
    </citation>
    <scope>IDENTIFICATION</scope>
</reference>
<dbReference type="AlphaFoldDB" id="A0A1I7WA28"/>
<dbReference type="WBParaSite" id="Hba_01532">
    <property type="protein sequence ID" value="Hba_01532"/>
    <property type="gene ID" value="Hba_01532"/>
</dbReference>
<evidence type="ECO:0000256" key="1">
    <source>
        <dbReference type="SAM" id="Phobius"/>
    </source>
</evidence>
<proteinExistence type="predicted"/>
<evidence type="ECO:0000313" key="2">
    <source>
        <dbReference type="Proteomes" id="UP000095283"/>
    </source>
</evidence>
<keyword evidence="2" id="KW-1185">Reference proteome</keyword>
<evidence type="ECO:0000313" key="3">
    <source>
        <dbReference type="WBParaSite" id="Hba_01532"/>
    </source>
</evidence>
<feature type="transmembrane region" description="Helical" evidence="1">
    <location>
        <begin position="12"/>
        <end position="39"/>
    </location>
</feature>
<protein>
    <submittedName>
        <fullName evidence="3">Uncharacterized protein</fullName>
    </submittedName>
</protein>
<keyword evidence="1" id="KW-1133">Transmembrane helix</keyword>
<accession>A0A1I7WA28</accession>
<name>A0A1I7WA28_HETBA</name>
<dbReference type="Proteomes" id="UP000095283">
    <property type="component" value="Unplaced"/>
</dbReference>
<keyword evidence="1" id="KW-0472">Membrane</keyword>
<keyword evidence="1" id="KW-0812">Transmembrane</keyword>
<organism evidence="2 3">
    <name type="scientific">Heterorhabditis bacteriophora</name>
    <name type="common">Entomopathogenic nematode worm</name>
    <dbReference type="NCBI Taxonomy" id="37862"/>
    <lineage>
        <taxon>Eukaryota</taxon>
        <taxon>Metazoa</taxon>
        <taxon>Ecdysozoa</taxon>
        <taxon>Nematoda</taxon>
        <taxon>Chromadorea</taxon>
        <taxon>Rhabditida</taxon>
        <taxon>Rhabditina</taxon>
        <taxon>Rhabditomorpha</taxon>
        <taxon>Strongyloidea</taxon>
        <taxon>Heterorhabditidae</taxon>
        <taxon>Heterorhabditis</taxon>
    </lineage>
</organism>
<sequence>MCILTIIITNKFILWLLINVVHVLSTFLLFIIILLIYSIPYIVILDYTTGDFISI</sequence>